<feature type="domain" description="Serpin" evidence="2">
    <location>
        <begin position="1"/>
        <end position="276"/>
    </location>
</feature>
<evidence type="ECO:0000313" key="4">
    <source>
        <dbReference type="Proteomes" id="UP001357733"/>
    </source>
</evidence>
<dbReference type="Pfam" id="PF00079">
    <property type="entry name" value="Serpin"/>
    <property type="match status" value="1"/>
</dbReference>
<dbReference type="PROSITE" id="PS00284">
    <property type="entry name" value="SERPIN"/>
    <property type="match status" value="1"/>
</dbReference>
<dbReference type="PANTHER" id="PTHR11461">
    <property type="entry name" value="SERINE PROTEASE INHIBITOR, SERPIN"/>
    <property type="match status" value="1"/>
</dbReference>
<dbReference type="InterPro" id="IPR023796">
    <property type="entry name" value="Serpin_dom"/>
</dbReference>
<organism evidence="3 4">
    <name type="scientific">Citroniella saccharovorans</name>
    <dbReference type="NCBI Taxonomy" id="2053367"/>
    <lineage>
        <taxon>Bacteria</taxon>
        <taxon>Bacillati</taxon>
        <taxon>Bacillota</taxon>
        <taxon>Tissierellia</taxon>
        <taxon>Tissierellales</taxon>
        <taxon>Peptoniphilaceae</taxon>
        <taxon>Citroniella</taxon>
    </lineage>
</organism>
<dbReference type="Gene3D" id="2.30.39.10">
    <property type="entry name" value="Alpha-1-antitrypsin, domain 1"/>
    <property type="match status" value="1"/>
</dbReference>
<dbReference type="Proteomes" id="UP001357733">
    <property type="component" value="Unassembled WGS sequence"/>
</dbReference>
<name>A0AAW9MS41_9FIRM</name>
<dbReference type="SMART" id="SM00093">
    <property type="entry name" value="SERPIN"/>
    <property type="match status" value="1"/>
</dbReference>
<accession>A0AAW9MS41</accession>
<dbReference type="InterPro" id="IPR042185">
    <property type="entry name" value="Serpin_sf_2"/>
</dbReference>
<dbReference type="InterPro" id="IPR000215">
    <property type="entry name" value="Serpin_fam"/>
</dbReference>
<dbReference type="EMBL" id="JAYKOT010000001">
    <property type="protein sequence ID" value="MEB3428785.1"/>
    <property type="molecule type" value="Genomic_DNA"/>
</dbReference>
<comment type="similarity">
    <text evidence="1">Belongs to the serpin family.</text>
</comment>
<comment type="caution">
    <text evidence="3">The sequence shown here is derived from an EMBL/GenBank/DDBJ whole genome shotgun (WGS) entry which is preliminary data.</text>
</comment>
<dbReference type="InterPro" id="IPR023795">
    <property type="entry name" value="Serpin_CS"/>
</dbReference>
<evidence type="ECO:0000256" key="1">
    <source>
        <dbReference type="RuleBase" id="RU000411"/>
    </source>
</evidence>
<evidence type="ECO:0000259" key="2">
    <source>
        <dbReference type="SMART" id="SM00093"/>
    </source>
</evidence>
<dbReference type="GO" id="GO:0005615">
    <property type="term" value="C:extracellular space"/>
    <property type="evidence" value="ECO:0007669"/>
    <property type="project" value="InterPro"/>
</dbReference>
<reference evidence="3 4" key="1">
    <citation type="submission" date="2024-01" db="EMBL/GenBank/DDBJ databases">
        <title>Complete genome sequence of Citroniella saccharovorans strain M6.X9, isolated from human fecal sample.</title>
        <authorList>
            <person name="Cheng G."/>
            <person name="Westerholm M."/>
            <person name="Schnurer A."/>
        </authorList>
    </citation>
    <scope>NUCLEOTIDE SEQUENCE [LARGE SCALE GENOMIC DNA]</scope>
    <source>
        <strain evidence="3 4">DSM 29873</strain>
    </source>
</reference>
<gene>
    <name evidence="3" type="ORF">VLK81_01895</name>
</gene>
<dbReference type="InterPro" id="IPR036186">
    <property type="entry name" value="Serpin_sf"/>
</dbReference>
<dbReference type="RefSeq" id="WP_324618909.1">
    <property type="nucleotide sequence ID" value="NZ_JAYKOT010000001.1"/>
</dbReference>
<keyword evidence="4" id="KW-1185">Reference proteome</keyword>
<dbReference type="PANTHER" id="PTHR11461:SF211">
    <property type="entry name" value="GH10112P-RELATED"/>
    <property type="match status" value="1"/>
</dbReference>
<dbReference type="GO" id="GO:0004867">
    <property type="term" value="F:serine-type endopeptidase inhibitor activity"/>
    <property type="evidence" value="ECO:0007669"/>
    <property type="project" value="InterPro"/>
</dbReference>
<dbReference type="Gene3D" id="3.30.497.10">
    <property type="entry name" value="Antithrombin, subunit I, domain 2"/>
    <property type="match status" value="1"/>
</dbReference>
<dbReference type="SUPFAM" id="SSF56574">
    <property type="entry name" value="Serpins"/>
    <property type="match status" value="1"/>
</dbReference>
<protein>
    <submittedName>
        <fullName evidence="3">Serpin family protein</fullName>
    </submittedName>
</protein>
<evidence type="ECO:0000313" key="3">
    <source>
        <dbReference type="EMBL" id="MEB3428785.1"/>
    </source>
</evidence>
<proteinExistence type="inferred from homology"/>
<dbReference type="AlphaFoldDB" id="A0AAW9MS41"/>
<sequence length="277" mass="32179">MDPSFKSLNSIWIKNNFSVKEDYLKESSGEVFKEPFDKSTLEKINSWVSEGTNGKIDKMLDDLDEELRMLLINTLYFNDEWQKKYTKDDIQKLIFKAKEEKECDFLVSSEKYYLENDDFKGFKKEYLSGANFIGLMAKEGKIEDKLGLLSREKISEFISKSREDADLTVKIPKFDFEYKGDLKEIFENMGIENIFSNEADFSKISDEKLKVSDIIHKTFISFNETGTEAGAATLIGMEMMSAPAQREMIELVFDRPFLFFIEYDGEILFMGIVNDIK</sequence>
<dbReference type="InterPro" id="IPR042178">
    <property type="entry name" value="Serpin_sf_1"/>
</dbReference>